<dbReference type="GO" id="GO:0005886">
    <property type="term" value="C:plasma membrane"/>
    <property type="evidence" value="ECO:0007669"/>
    <property type="project" value="UniProtKB-SubCell"/>
</dbReference>
<feature type="transmembrane region" description="Helical" evidence="8">
    <location>
        <begin position="204"/>
        <end position="226"/>
    </location>
</feature>
<evidence type="ECO:0000256" key="1">
    <source>
        <dbReference type="ARBA" id="ARBA00004651"/>
    </source>
</evidence>
<comment type="similarity">
    <text evidence="2 8">Belongs to the 4-toluene sulfonate uptake permease (TSUP) (TC 2.A.102) family.</text>
</comment>
<dbReference type="RefSeq" id="WP_183964496.1">
    <property type="nucleotide sequence ID" value="NZ_BAABBZ010000059.1"/>
</dbReference>
<keyword evidence="7 8" id="KW-0472">Membrane</keyword>
<feature type="transmembrane region" description="Helical" evidence="8">
    <location>
        <begin position="81"/>
        <end position="101"/>
    </location>
</feature>
<organism evidence="9 10">
    <name type="scientific">Sagittula marina</name>
    <dbReference type="NCBI Taxonomy" id="943940"/>
    <lineage>
        <taxon>Bacteria</taxon>
        <taxon>Pseudomonadati</taxon>
        <taxon>Pseudomonadota</taxon>
        <taxon>Alphaproteobacteria</taxon>
        <taxon>Rhodobacterales</taxon>
        <taxon>Roseobacteraceae</taxon>
        <taxon>Sagittula</taxon>
    </lineage>
</organism>
<evidence type="ECO:0000256" key="6">
    <source>
        <dbReference type="ARBA" id="ARBA00022989"/>
    </source>
</evidence>
<dbReference type="InterPro" id="IPR052017">
    <property type="entry name" value="TSUP"/>
</dbReference>
<keyword evidence="4 8" id="KW-1003">Cell membrane</keyword>
<proteinExistence type="inferred from homology"/>
<dbReference type="AlphaFoldDB" id="A0A7W6DMA3"/>
<evidence type="ECO:0000256" key="5">
    <source>
        <dbReference type="ARBA" id="ARBA00022692"/>
    </source>
</evidence>
<feature type="transmembrane region" description="Helical" evidence="8">
    <location>
        <begin position="238"/>
        <end position="255"/>
    </location>
</feature>
<dbReference type="InterPro" id="IPR002781">
    <property type="entry name" value="TM_pro_TauE-like"/>
</dbReference>
<comment type="subcellular location">
    <subcellularLocation>
        <location evidence="1 8">Cell membrane</location>
        <topology evidence="1 8">Multi-pass membrane protein</topology>
    </subcellularLocation>
</comment>
<name>A0A7W6DMA3_9RHOB</name>
<feature type="transmembrane region" description="Helical" evidence="8">
    <location>
        <begin position="39"/>
        <end position="61"/>
    </location>
</feature>
<comment type="caution">
    <text evidence="9">The sequence shown here is derived from an EMBL/GenBank/DDBJ whole genome shotgun (WGS) entry which is preliminary data.</text>
</comment>
<gene>
    <name evidence="9" type="ORF">GGQ68_001508</name>
</gene>
<evidence type="ECO:0000256" key="8">
    <source>
        <dbReference type="RuleBase" id="RU363041"/>
    </source>
</evidence>
<reference evidence="9 10" key="1">
    <citation type="submission" date="2020-08" db="EMBL/GenBank/DDBJ databases">
        <title>Genomic Encyclopedia of Type Strains, Phase IV (KMG-IV): sequencing the most valuable type-strain genomes for metagenomic binning, comparative biology and taxonomic classification.</title>
        <authorList>
            <person name="Goeker M."/>
        </authorList>
    </citation>
    <scope>NUCLEOTIDE SEQUENCE [LARGE SCALE GENOMIC DNA]</scope>
    <source>
        <strain evidence="9 10">DSM 102235</strain>
    </source>
</reference>
<keyword evidence="3" id="KW-0813">Transport</keyword>
<keyword evidence="5 8" id="KW-0812">Transmembrane</keyword>
<evidence type="ECO:0000256" key="7">
    <source>
        <dbReference type="ARBA" id="ARBA00023136"/>
    </source>
</evidence>
<dbReference type="EMBL" id="JACIEJ010000003">
    <property type="protein sequence ID" value="MBB3985179.1"/>
    <property type="molecule type" value="Genomic_DNA"/>
</dbReference>
<evidence type="ECO:0000313" key="9">
    <source>
        <dbReference type="EMBL" id="MBB3985179.1"/>
    </source>
</evidence>
<feature type="transmembrane region" description="Helical" evidence="8">
    <location>
        <begin position="174"/>
        <end position="198"/>
    </location>
</feature>
<evidence type="ECO:0000256" key="3">
    <source>
        <dbReference type="ARBA" id="ARBA00022448"/>
    </source>
</evidence>
<dbReference type="PANTHER" id="PTHR30269:SF32">
    <property type="entry name" value="MEMBRANE TRANSPORTER PROTEIN-RELATED"/>
    <property type="match status" value="1"/>
</dbReference>
<evidence type="ECO:0000256" key="2">
    <source>
        <dbReference type="ARBA" id="ARBA00009142"/>
    </source>
</evidence>
<feature type="transmembrane region" description="Helical" evidence="8">
    <location>
        <begin position="12"/>
        <end position="32"/>
    </location>
</feature>
<dbReference type="PANTHER" id="PTHR30269">
    <property type="entry name" value="TRANSMEMBRANE PROTEIN YFCA"/>
    <property type="match status" value="1"/>
</dbReference>
<keyword evidence="6 8" id="KW-1133">Transmembrane helix</keyword>
<sequence length="256" mass="27264">MEFVTEGWITAHWGGLVWCALALMMGGILKGATGAGGPVVAVPVIALFFDVPTAVSVMVLPNFCTNLLQTISYRKSLPGGAFAWLFAGGGLVGAWLGTVMLAHVAPHILLMMVAIMVLLYVAFRLARPDWTLGRGTADRTVLPAGVLAGVLQGATGLSAPVSITFLNAMRLERVVFAATISLFFLAMTLIQIPTMIWYELLTPVRALASAAALVPLMGAMPLGAWLARRLDKATFDRVILLLLTVIAFKLLADIFL</sequence>
<dbReference type="Pfam" id="PF01925">
    <property type="entry name" value="TauE"/>
    <property type="match status" value="1"/>
</dbReference>
<accession>A0A7W6DMA3</accession>
<keyword evidence="10" id="KW-1185">Reference proteome</keyword>
<dbReference type="Proteomes" id="UP000541426">
    <property type="component" value="Unassembled WGS sequence"/>
</dbReference>
<protein>
    <recommendedName>
        <fullName evidence="8">Probable membrane transporter protein</fullName>
    </recommendedName>
</protein>
<feature type="transmembrane region" description="Helical" evidence="8">
    <location>
        <begin position="108"/>
        <end position="126"/>
    </location>
</feature>
<evidence type="ECO:0000313" key="10">
    <source>
        <dbReference type="Proteomes" id="UP000541426"/>
    </source>
</evidence>
<evidence type="ECO:0000256" key="4">
    <source>
        <dbReference type="ARBA" id="ARBA00022475"/>
    </source>
</evidence>